<protein>
    <submittedName>
        <fullName evidence="1">Uncharacterized protein</fullName>
    </submittedName>
</protein>
<dbReference type="BioCyc" id="HAUR316274:GHYA-2645-MONOMER"/>
<accession>A9B0E6</accession>
<keyword evidence="2" id="KW-1185">Reference proteome</keyword>
<evidence type="ECO:0000313" key="2">
    <source>
        <dbReference type="Proteomes" id="UP000000787"/>
    </source>
</evidence>
<sequence length="155" mass="17046">MLLLVACGRISLQPVNPTAGPVEYALQQGGNIFGPNAVVQTAKNCWESQESKPIVMQIEAGSVDFDFAQTRFYIEGPLGDAKQRYYWEPIDPPARLAANGAVFQQVWTAPITQEGDYTLYVEASWYQQPTGFGFGVGYITDASTLTTIRCADLKK</sequence>
<name>A9B0E6_HERA2</name>
<dbReference type="Proteomes" id="UP000000787">
    <property type="component" value="Chromosome"/>
</dbReference>
<reference evidence="1 2" key="1">
    <citation type="journal article" date="2011" name="Stand. Genomic Sci.">
        <title>Complete genome sequence of the filamentous gliding predatory bacterium Herpetosiphon aurantiacus type strain (114-95(T)).</title>
        <authorList>
            <person name="Kiss H."/>
            <person name="Nett M."/>
            <person name="Domin N."/>
            <person name="Martin K."/>
            <person name="Maresca J.A."/>
            <person name="Copeland A."/>
            <person name="Lapidus A."/>
            <person name="Lucas S."/>
            <person name="Berry K.W."/>
            <person name="Glavina Del Rio T."/>
            <person name="Dalin E."/>
            <person name="Tice H."/>
            <person name="Pitluck S."/>
            <person name="Richardson P."/>
            <person name="Bruce D."/>
            <person name="Goodwin L."/>
            <person name="Han C."/>
            <person name="Detter J.C."/>
            <person name="Schmutz J."/>
            <person name="Brettin T."/>
            <person name="Land M."/>
            <person name="Hauser L."/>
            <person name="Kyrpides N.C."/>
            <person name="Ivanova N."/>
            <person name="Goker M."/>
            <person name="Woyke T."/>
            <person name="Klenk H.P."/>
            <person name="Bryant D.A."/>
        </authorList>
    </citation>
    <scope>NUCLEOTIDE SEQUENCE [LARGE SCALE GENOMIC DNA]</scope>
    <source>
        <strain evidence="2">ATCC 23779 / DSM 785 / 114-95</strain>
    </source>
</reference>
<gene>
    <name evidence="1" type="ordered locus">Haur_2617</name>
</gene>
<dbReference type="KEGG" id="hau:Haur_2617"/>
<proteinExistence type="predicted"/>
<dbReference type="HOGENOM" id="CLU_1693094_0_0_0"/>
<dbReference type="InParanoid" id="A9B0E6"/>
<dbReference type="AlphaFoldDB" id="A9B0E6"/>
<evidence type="ECO:0000313" key="1">
    <source>
        <dbReference type="EMBL" id="ABX05255.1"/>
    </source>
</evidence>
<dbReference type="EMBL" id="CP000875">
    <property type="protein sequence ID" value="ABX05255.1"/>
    <property type="molecule type" value="Genomic_DNA"/>
</dbReference>
<organism evidence="1 2">
    <name type="scientific">Herpetosiphon aurantiacus (strain ATCC 23779 / DSM 785 / 114-95)</name>
    <dbReference type="NCBI Taxonomy" id="316274"/>
    <lineage>
        <taxon>Bacteria</taxon>
        <taxon>Bacillati</taxon>
        <taxon>Chloroflexota</taxon>
        <taxon>Chloroflexia</taxon>
        <taxon>Herpetosiphonales</taxon>
        <taxon>Herpetosiphonaceae</taxon>
        <taxon>Herpetosiphon</taxon>
    </lineage>
</organism>